<reference evidence="3" key="1">
    <citation type="submission" date="2018-05" db="EMBL/GenBank/DDBJ databases">
        <authorList>
            <person name="Lanie J.A."/>
            <person name="Ng W.-L."/>
            <person name="Kazmierczak K.M."/>
            <person name="Andrzejewski T.M."/>
            <person name="Davidsen T.M."/>
            <person name="Wayne K.J."/>
            <person name="Tettelin H."/>
            <person name="Glass J.I."/>
            <person name="Rusch D."/>
            <person name="Podicherti R."/>
            <person name="Tsui H.-C.T."/>
            <person name="Winkler M.E."/>
        </authorList>
    </citation>
    <scope>NUCLEOTIDE SEQUENCE</scope>
</reference>
<keyword evidence="1" id="KW-0227">DNA damage</keyword>
<dbReference type="InterPro" id="IPR036388">
    <property type="entry name" value="WH-like_DNA-bd_sf"/>
</dbReference>
<feature type="domain" description="Methylated-DNA-[protein]-cysteine S-methyltransferase DNA binding" evidence="2">
    <location>
        <begin position="27"/>
        <end position="98"/>
    </location>
</feature>
<dbReference type="InterPro" id="IPR014048">
    <property type="entry name" value="MethylDNA_cys_MeTrfase_DNA-bd"/>
</dbReference>
<dbReference type="InterPro" id="IPR052520">
    <property type="entry name" value="ATL_DNA_repair"/>
</dbReference>
<proteinExistence type="predicted"/>
<evidence type="ECO:0000259" key="2">
    <source>
        <dbReference type="Pfam" id="PF01035"/>
    </source>
</evidence>
<accession>A0A381PRA1</accession>
<dbReference type="Pfam" id="PF01035">
    <property type="entry name" value="DNA_binding_1"/>
    <property type="match status" value="1"/>
</dbReference>
<protein>
    <recommendedName>
        <fullName evidence="2">Methylated-DNA-[protein]-cysteine S-methyltransferase DNA binding domain-containing protein</fullName>
    </recommendedName>
</protein>
<dbReference type="Gene3D" id="1.10.10.10">
    <property type="entry name" value="Winged helix-like DNA-binding domain superfamily/Winged helix DNA-binding domain"/>
    <property type="match status" value="1"/>
</dbReference>
<gene>
    <name evidence="3" type="ORF">METZ01_LOCUS21451</name>
</gene>
<dbReference type="SUPFAM" id="SSF46767">
    <property type="entry name" value="Methylated DNA-protein cysteine methyltransferase, C-terminal domain"/>
    <property type="match status" value="1"/>
</dbReference>
<name>A0A381PRA1_9ZZZZ</name>
<dbReference type="AlphaFoldDB" id="A0A381PRA1"/>
<dbReference type="PANTHER" id="PTHR42942:SF1">
    <property type="entry name" value="ALKYLTRANSFERASE-LIKE PROTEIN 1"/>
    <property type="match status" value="1"/>
</dbReference>
<evidence type="ECO:0000313" key="3">
    <source>
        <dbReference type="EMBL" id="SUZ68597.1"/>
    </source>
</evidence>
<dbReference type="CDD" id="cd06445">
    <property type="entry name" value="ATase"/>
    <property type="match status" value="1"/>
</dbReference>
<dbReference type="PANTHER" id="PTHR42942">
    <property type="entry name" value="6-O-METHYLGUANINE DNA METHYLTRANSFERASE"/>
    <property type="match status" value="1"/>
</dbReference>
<sequence length="111" mass="12205">MSQRVIICEHACVEPFNQNSSTALGEAIATVLISLKSGDVVTYGEVAEEAGYPRCARAVGNFLMRNPGFPWWRVVNAKGRLTPGHEARQGRLLREEGVNVENGHVVGMNRR</sequence>
<dbReference type="EMBL" id="UINC01001039">
    <property type="protein sequence ID" value="SUZ68597.1"/>
    <property type="molecule type" value="Genomic_DNA"/>
</dbReference>
<dbReference type="GO" id="GO:0003824">
    <property type="term" value="F:catalytic activity"/>
    <property type="evidence" value="ECO:0007669"/>
    <property type="project" value="InterPro"/>
</dbReference>
<dbReference type="InterPro" id="IPR036217">
    <property type="entry name" value="MethylDNA_cys_MeTrfase_DNAb"/>
</dbReference>
<evidence type="ECO:0000256" key="1">
    <source>
        <dbReference type="ARBA" id="ARBA00022763"/>
    </source>
</evidence>
<dbReference type="GO" id="GO:0006281">
    <property type="term" value="P:DNA repair"/>
    <property type="evidence" value="ECO:0007669"/>
    <property type="project" value="InterPro"/>
</dbReference>
<organism evidence="3">
    <name type="scientific">marine metagenome</name>
    <dbReference type="NCBI Taxonomy" id="408172"/>
    <lineage>
        <taxon>unclassified sequences</taxon>
        <taxon>metagenomes</taxon>
        <taxon>ecological metagenomes</taxon>
    </lineage>
</organism>